<dbReference type="EMBL" id="VSSQ01044318">
    <property type="protein sequence ID" value="MPM98131.1"/>
    <property type="molecule type" value="Genomic_DNA"/>
</dbReference>
<evidence type="ECO:0000313" key="1">
    <source>
        <dbReference type="EMBL" id="MPM98131.1"/>
    </source>
</evidence>
<protein>
    <submittedName>
        <fullName evidence="1">Uncharacterized protein</fullName>
    </submittedName>
</protein>
<accession>A0A645E9M6</accession>
<comment type="caution">
    <text evidence="1">The sequence shown here is derived from an EMBL/GenBank/DDBJ whole genome shotgun (WGS) entry which is preliminary data.</text>
</comment>
<name>A0A645E9M6_9ZZZZ</name>
<organism evidence="1">
    <name type="scientific">bioreactor metagenome</name>
    <dbReference type="NCBI Taxonomy" id="1076179"/>
    <lineage>
        <taxon>unclassified sequences</taxon>
        <taxon>metagenomes</taxon>
        <taxon>ecological metagenomes</taxon>
    </lineage>
</organism>
<reference evidence="1" key="1">
    <citation type="submission" date="2019-08" db="EMBL/GenBank/DDBJ databases">
        <authorList>
            <person name="Kucharzyk K."/>
            <person name="Murdoch R.W."/>
            <person name="Higgins S."/>
            <person name="Loffler F."/>
        </authorList>
    </citation>
    <scope>NUCLEOTIDE SEQUENCE</scope>
</reference>
<sequence length="154" mass="17498">MHALKSTVKRGGRLIAVFCGDVNDLLIPALQINCRPAHPPTADILRKRNPRHITEHTLKMVRRTAGYSAKLFIVRLIGEVLFNIIDRSIESYNPIHPYRTPFNPRIPLLIKPVLAFCAQKREGPRMRSQNFLHAPNLPIFQHYLDAVGMKAAFG</sequence>
<dbReference type="AlphaFoldDB" id="A0A645E9M6"/>
<gene>
    <name evidence="1" type="ORF">SDC9_145314</name>
</gene>
<proteinExistence type="predicted"/>